<sequence>MLNDVLQSRNGREWAQNNKIGKLGLTFGPGATPDPKLPRQAMRADEEDGASSGCLARNDRTTSPLARRYAWGLETIEGRPLRSIHHHHLLISVESNEPEDYRAARASSQ</sequence>
<name>A0A5N6M6Y7_9ASTR</name>
<dbReference type="EMBL" id="SZYD01000016">
    <property type="protein sequence ID" value="KAD3336262.1"/>
    <property type="molecule type" value="Genomic_DNA"/>
</dbReference>
<evidence type="ECO:0000313" key="2">
    <source>
        <dbReference type="EMBL" id="KAD3336262.1"/>
    </source>
</evidence>
<keyword evidence="3" id="KW-1185">Reference proteome</keyword>
<accession>A0A5N6M6Y7</accession>
<reference evidence="2 3" key="1">
    <citation type="submission" date="2019-05" db="EMBL/GenBank/DDBJ databases">
        <title>Mikania micrantha, genome provides insights into the molecular mechanism of rapid growth.</title>
        <authorList>
            <person name="Liu B."/>
        </authorList>
    </citation>
    <scope>NUCLEOTIDE SEQUENCE [LARGE SCALE GENOMIC DNA]</scope>
    <source>
        <strain evidence="2">NLD-2019</strain>
        <tissue evidence="2">Leaf</tissue>
    </source>
</reference>
<proteinExistence type="predicted"/>
<organism evidence="2 3">
    <name type="scientific">Mikania micrantha</name>
    <name type="common">bitter vine</name>
    <dbReference type="NCBI Taxonomy" id="192012"/>
    <lineage>
        <taxon>Eukaryota</taxon>
        <taxon>Viridiplantae</taxon>
        <taxon>Streptophyta</taxon>
        <taxon>Embryophyta</taxon>
        <taxon>Tracheophyta</taxon>
        <taxon>Spermatophyta</taxon>
        <taxon>Magnoliopsida</taxon>
        <taxon>eudicotyledons</taxon>
        <taxon>Gunneridae</taxon>
        <taxon>Pentapetalae</taxon>
        <taxon>asterids</taxon>
        <taxon>campanulids</taxon>
        <taxon>Asterales</taxon>
        <taxon>Asteraceae</taxon>
        <taxon>Asteroideae</taxon>
        <taxon>Heliantheae alliance</taxon>
        <taxon>Eupatorieae</taxon>
        <taxon>Mikania</taxon>
    </lineage>
</organism>
<protein>
    <submittedName>
        <fullName evidence="2">Uncharacterized protein</fullName>
    </submittedName>
</protein>
<dbReference type="AlphaFoldDB" id="A0A5N6M6Y7"/>
<evidence type="ECO:0000256" key="1">
    <source>
        <dbReference type="SAM" id="MobiDB-lite"/>
    </source>
</evidence>
<comment type="caution">
    <text evidence="2">The sequence shown here is derived from an EMBL/GenBank/DDBJ whole genome shotgun (WGS) entry which is preliminary data.</text>
</comment>
<gene>
    <name evidence="2" type="ORF">E3N88_31781</name>
</gene>
<evidence type="ECO:0000313" key="3">
    <source>
        <dbReference type="Proteomes" id="UP000326396"/>
    </source>
</evidence>
<dbReference type="Proteomes" id="UP000326396">
    <property type="component" value="Linkage Group LG6"/>
</dbReference>
<feature type="region of interest" description="Disordered" evidence="1">
    <location>
        <begin position="20"/>
        <end position="59"/>
    </location>
</feature>